<dbReference type="PANTHER" id="PTHR47331">
    <property type="entry name" value="PHD-TYPE DOMAIN-CONTAINING PROTEIN"/>
    <property type="match status" value="1"/>
</dbReference>
<feature type="domain" description="Reverse transcriptase" evidence="2">
    <location>
        <begin position="1104"/>
        <end position="1300"/>
    </location>
</feature>
<dbReference type="EMBL" id="JADBJN010000024">
    <property type="protein sequence ID" value="KAG5666212.1"/>
    <property type="molecule type" value="Genomic_DNA"/>
</dbReference>
<dbReference type="InterPro" id="IPR012337">
    <property type="entry name" value="RNaseH-like_sf"/>
</dbReference>
<dbReference type="Proteomes" id="UP001107558">
    <property type="component" value="Unassembled WGS sequence"/>
</dbReference>
<dbReference type="InterPro" id="IPR000477">
    <property type="entry name" value="RT_dom"/>
</dbReference>
<reference evidence="4" key="1">
    <citation type="submission" date="2021-03" db="EMBL/GenBank/DDBJ databases">
        <title>Chromosome level genome of the anhydrobiotic midge Polypedilum vanderplanki.</title>
        <authorList>
            <person name="Yoshida Y."/>
            <person name="Kikawada T."/>
            <person name="Gusev O."/>
        </authorList>
    </citation>
    <scope>NUCLEOTIDE SEQUENCE</scope>
    <source>
        <strain evidence="4">NIAS01</strain>
        <tissue evidence="4">Whole body or cell culture</tissue>
    </source>
</reference>
<dbReference type="GO" id="GO:0042575">
    <property type="term" value="C:DNA polymerase complex"/>
    <property type="evidence" value="ECO:0007669"/>
    <property type="project" value="UniProtKB-ARBA"/>
</dbReference>
<dbReference type="InterPro" id="IPR043502">
    <property type="entry name" value="DNA/RNA_pol_sf"/>
</dbReference>
<dbReference type="Pfam" id="PF18701">
    <property type="entry name" value="DUF5641"/>
    <property type="match status" value="1"/>
</dbReference>
<gene>
    <name evidence="4" type="ORF">PVAND_017612</name>
</gene>
<dbReference type="Pfam" id="PF05380">
    <property type="entry name" value="Peptidase_A17"/>
    <property type="match status" value="1"/>
</dbReference>
<dbReference type="SUPFAM" id="SSF56672">
    <property type="entry name" value="DNA/RNA polymerases"/>
    <property type="match status" value="1"/>
</dbReference>
<keyword evidence="5" id="KW-1185">Reference proteome</keyword>
<dbReference type="PROSITE" id="PS50994">
    <property type="entry name" value="INTEGRASE"/>
    <property type="match status" value="1"/>
</dbReference>
<dbReference type="GO" id="GO:0003676">
    <property type="term" value="F:nucleic acid binding"/>
    <property type="evidence" value="ECO:0007669"/>
    <property type="project" value="InterPro"/>
</dbReference>
<comment type="caution">
    <text evidence="4">The sequence shown here is derived from an EMBL/GenBank/DDBJ whole genome shotgun (WGS) entry which is preliminary data.</text>
</comment>
<evidence type="ECO:0000313" key="5">
    <source>
        <dbReference type="Proteomes" id="UP001107558"/>
    </source>
</evidence>
<dbReference type="InterPro" id="IPR040676">
    <property type="entry name" value="DUF5641"/>
</dbReference>
<evidence type="ECO:0000313" key="4">
    <source>
        <dbReference type="EMBL" id="KAG5666212.1"/>
    </source>
</evidence>
<proteinExistence type="predicted"/>
<feature type="domain" description="Integrase catalytic" evidence="3">
    <location>
        <begin position="1755"/>
        <end position="1957"/>
    </location>
</feature>
<dbReference type="GO" id="GO:0015074">
    <property type="term" value="P:DNA integration"/>
    <property type="evidence" value="ECO:0007669"/>
    <property type="project" value="InterPro"/>
</dbReference>
<dbReference type="Gene3D" id="2.40.70.10">
    <property type="entry name" value="Acid Proteases"/>
    <property type="match status" value="1"/>
</dbReference>
<dbReference type="InterPro" id="IPR036397">
    <property type="entry name" value="RNaseH_sf"/>
</dbReference>
<evidence type="ECO:0000259" key="3">
    <source>
        <dbReference type="PROSITE" id="PS50994"/>
    </source>
</evidence>
<dbReference type="InterPro" id="IPR001584">
    <property type="entry name" value="Integrase_cat-core"/>
</dbReference>
<dbReference type="InterPro" id="IPR021109">
    <property type="entry name" value="Peptidase_aspartic_dom_sf"/>
</dbReference>
<protein>
    <submittedName>
        <fullName evidence="4">Uncharacterized protein</fullName>
    </submittedName>
</protein>
<accession>A0A9J6B8V5</accession>
<dbReference type="InterPro" id="IPR043128">
    <property type="entry name" value="Rev_trsase/Diguanyl_cyclase"/>
</dbReference>
<dbReference type="OrthoDB" id="7835709at2759"/>
<evidence type="ECO:0000259" key="2">
    <source>
        <dbReference type="PROSITE" id="PS50878"/>
    </source>
</evidence>
<sequence length="2099" mass="245889">MQCAKCFEGSEKGELFKCNGHLCTKKLHLSCANKVSVETGFVFYYCINHFQEYTESAKKANIKKQSLSNTNKEYARKNHNNNFSYDKVGPSQEQNVDMRRRNPRRNDLNVPLTLNENNDHGNTMVDGPPSPYRHANKNEFFPEYEPNIDRANLNDHNREQENNVSQNVNGNIFQRIATNFRQFIGLSGMNNANEADNENVCHECEKEIISKPFNCRYCLLRVHQDCIDQKVLWSVYYKGANFTCLECRNKLNNFNRTRNNVFISHDFNRNRLRQSTGDSNNNYSQIFSPNRSRIRADSPLANYSQPIQIEINGQKLPVNNEYIMSERMINQTLPLVTDTERTWRIFYQTYKSSKGLFNDASNIVRITKAIQCQAIKDIGGENLYELNHYDEAIEDINKRLQGTEQLTLDLRKKIYAIEQPENNDHECILKAIDTVKNFYNLICKEHKDEYLYDANLCVDIISRMPSRVYNRLSNLRLRAKKANKPYFIADIMPELEFALEDSKHKLDMERIVKRHIQNRKKVEKSYKTERDEETEKIYSTSVIKKQFRCWLHDNDSHSPNKCRNLWMMSGLEARKLAIEKGRCITCGLNKHNNDICPYSKALKCNLANCDENHHAMFCSKRPKRISKKSYIIDSHDDDLAFLQEVNEYVHEESGSEEVKTVSIETLEESTIKEDHFYFRNSHLTETKTNSASISVKCQRRNNKDNANNKLVASNTRRLEKAITGLLLFIINCCDLAKEKIINTIHHTINKKEQYLNVVADNIYKKTSSNSQLPVVVTKIWTPYGLKKGVFLLDSGSTTSLINTKFANNLLAKGIKSNLTVKGINSKRVDNKSRIIQLKLARPDNENHFTKVAFHTYNELDIAGQIFEPNEYYKRYKYLKSLNLLGFKKADGLIGIDNIHVFDWTIVKYKKMEPHYPLGIRTIIGDTLIGSEEQTNIMYEEGLKLNKNEEEFIKINPENVIKNSFMSKSYSINCKKAINDMEKNINNEFITDLSDYEEDYLRLEELTYLQNSYQFNIDSRENYFEHVAKKMLTEETIKLDNSNHYKSPILWKDRDNVVLPSEKSYKNAMRRFLIIEKYGKANKEFHEYEAEVKNLLDKGYAVEMSEQDANTYSRFTYYVPIFFINPPNKRRRIIFDFKAKVNGISFNENIIGSLNLLNRIDKILFDSRKEKYLIKGDIKEMFLQIKLYDEDSDSMRFLFRFKDDTEIKTYKMKVLPFGCASSPTISQFVKNKIAEEEDNVLVKNALIEHTYMDDTITSVKNPETAINLVCDLKRALKRGGFNLLKINTNCSKVNEYLKILLKDEDQEKLFTEGNVERLLGYEFDLTNDTISINFSLETLPKNIYKNLKHPTKRNVLQVMNALFDPLGLFGYATAKMKIVYKRVCETTQKWDDYIDSKLISAWEICLKYYNETNQIKIPRWNTPKLYDKLELLIFCDASKEMICTIAYILATNENTQEFTLSILTSKSHTVNNRREYSIPELELEAANQAVKLSQYINKMHEYKFHDISYFSDSKITIDEIKMTKREKFTIYTENRIKFIKQHSTPNQWYWIPTEIQAADAGTKIEVKLVELRNETEKINNDKKLTNRDKRYNLKTLDVKIKEIESFLYDESHWFNIAETHWLRYAQNEDDEIKELINYLKSGKKVPIKNRYYNLQPYIDIDGLVRLRTRIADKLEQIYSLDYDKLRPILLPHNNGITDLIVLEIHEKQAHMLIKTTANQIRAKYHIHQLETTIRKIIKENCHYCRRFSGKAQKPIMGDIPIETFGCFESSFIKTTADVFGPIMVKPTTYSKQIVKRYGLVVMCLMTRATHIEVLNDLTTESHIKAFEIIFAIRGTPRIIYTDLHASFLDTNKTLQQLTEEWNIILLKEGVIRKSIKWETKAAYMSWNQGVVERQIGEIKKMLKNFSRLLNMKNPLTDYELRYLFIKILNVLNNTPITCFEDHKQIPQLTPAHFLMLRENTQSHPKTNITSTDLSVTWINMQKIINNFWEEWLKSYFPKYLNRRKWNNKVKPLEVNSIVLCAEKGIVDSWRIGRIIAVDFGSNDQVRSVTIRLGKNKRIEKEHLKSKAMILDKYKKEKAQIVTRPAMLVIELNIKTTNSIN</sequence>
<name>A0A9J6B8V5_POLVA</name>
<dbReference type="SUPFAM" id="SSF53098">
    <property type="entry name" value="Ribonuclease H-like"/>
    <property type="match status" value="1"/>
</dbReference>
<dbReference type="PANTHER" id="PTHR47331:SF1">
    <property type="entry name" value="GAG-LIKE PROTEIN"/>
    <property type="match status" value="1"/>
</dbReference>
<evidence type="ECO:0000256" key="1">
    <source>
        <dbReference type="SAM" id="MobiDB-lite"/>
    </source>
</evidence>
<dbReference type="Gene3D" id="3.10.10.10">
    <property type="entry name" value="HIV Type 1 Reverse Transcriptase, subunit A, domain 1"/>
    <property type="match status" value="1"/>
</dbReference>
<dbReference type="Pfam" id="PF00078">
    <property type="entry name" value="RVT_1"/>
    <property type="match status" value="1"/>
</dbReference>
<dbReference type="Gene3D" id="3.30.420.10">
    <property type="entry name" value="Ribonuclease H-like superfamily/Ribonuclease H"/>
    <property type="match status" value="1"/>
</dbReference>
<dbReference type="GO" id="GO:0071897">
    <property type="term" value="P:DNA biosynthetic process"/>
    <property type="evidence" value="ECO:0007669"/>
    <property type="project" value="UniProtKB-ARBA"/>
</dbReference>
<dbReference type="Gene3D" id="3.30.70.270">
    <property type="match status" value="1"/>
</dbReference>
<organism evidence="4 5">
    <name type="scientific">Polypedilum vanderplanki</name>
    <name type="common">Sleeping chironomid midge</name>
    <dbReference type="NCBI Taxonomy" id="319348"/>
    <lineage>
        <taxon>Eukaryota</taxon>
        <taxon>Metazoa</taxon>
        <taxon>Ecdysozoa</taxon>
        <taxon>Arthropoda</taxon>
        <taxon>Hexapoda</taxon>
        <taxon>Insecta</taxon>
        <taxon>Pterygota</taxon>
        <taxon>Neoptera</taxon>
        <taxon>Endopterygota</taxon>
        <taxon>Diptera</taxon>
        <taxon>Nematocera</taxon>
        <taxon>Chironomoidea</taxon>
        <taxon>Chironomidae</taxon>
        <taxon>Chironominae</taxon>
        <taxon>Polypedilum</taxon>
        <taxon>Polypedilum</taxon>
    </lineage>
</organism>
<feature type="region of interest" description="Disordered" evidence="1">
    <location>
        <begin position="103"/>
        <end position="123"/>
    </location>
</feature>
<dbReference type="InterPro" id="IPR008042">
    <property type="entry name" value="Retrotrans_Pao"/>
</dbReference>
<dbReference type="PROSITE" id="PS50878">
    <property type="entry name" value="RT_POL"/>
    <property type="match status" value="1"/>
</dbReference>